<dbReference type="Proteomes" id="UP001077662">
    <property type="component" value="Unassembled WGS sequence"/>
</dbReference>
<feature type="compositionally biased region" description="Basic and acidic residues" evidence="2">
    <location>
        <begin position="40"/>
        <end position="81"/>
    </location>
</feature>
<dbReference type="PANTHER" id="PTHR39160">
    <property type="entry name" value="CELL WALL-BINDING PROTEIN YOCH"/>
    <property type="match status" value="1"/>
</dbReference>
<feature type="domain" description="SLH" evidence="4">
    <location>
        <begin position="142"/>
        <end position="208"/>
    </location>
</feature>
<evidence type="ECO:0000313" key="6">
    <source>
        <dbReference type="Proteomes" id="UP001077662"/>
    </source>
</evidence>
<dbReference type="GO" id="GO:0004553">
    <property type="term" value="F:hydrolase activity, hydrolyzing O-glycosyl compounds"/>
    <property type="evidence" value="ECO:0007669"/>
    <property type="project" value="InterPro"/>
</dbReference>
<gene>
    <name evidence="5" type="ORF">O0554_08655</name>
</gene>
<evidence type="ECO:0000259" key="4">
    <source>
        <dbReference type="PROSITE" id="PS51272"/>
    </source>
</evidence>
<dbReference type="InterPro" id="IPR036908">
    <property type="entry name" value="RlpA-like_sf"/>
</dbReference>
<accession>A0AAP3DFM5</accession>
<feature type="chain" id="PRO_5042826406" evidence="3">
    <location>
        <begin position="24"/>
        <end position="379"/>
    </location>
</feature>
<name>A0AAP3DFM5_BRELA</name>
<evidence type="ECO:0000256" key="1">
    <source>
        <dbReference type="ARBA" id="ARBA00022729"/>
    </source>
</evidence>
<dbReference type="RefSeq" id="WP_258433376.1">
    <property type="nucleotide sequence ID" value="NZ_JANSGW010000010.1"/>
</dbReference>
<proteinExistence type="predicted"/>
<dbReference type="Pfam" id="PF06725">
    <property type="entry name" value="3D"/>
    <property type="match status" value="1"/>
</dbReference>
<dbReference type="InterPro" id="IPR010611">
    <property type="entry name" value="3D_dom"/>
</dbReference>
<dbReference type="Pfam" id="PF00395">
    <property type="entry name" value="SLH"/>
    <property type="match status" value="1"/>
</dbReference>
<evidence type="ECO:0000256" key="3">
    <source>
        <dbReference type="SAM" id="SignalP"/>
    </source>
</evidence>
<feature type="signal peptide" evidence="3">
    <location>
        <begin position="1"/>
        <end position="23"/>
    </location>
</feature>
<dbReference type="GO" id="GO:0019867">
    <property type="term" value="C:outer membrane"/>
    <property type="evidence" value="ECO:0007669"/>
    <property type="project" value="InterPro"/>
</dbReference>
<dbReference type="SUPFAM" id="SSF50685">
    <property type="entry name" value="Barwin-like endoglucanases"/>
    <property type="match status" value="1"/>
</dbReference>
<feature type="domain" description="SLH" evidence="4">
    <location>
        <begin position="216"/>
        <end position="279"/>
    </location>
</feature>
<dbReference type="PROSITE" id="PS51272">
    <property type="entry name" value="SLH"/>
    <property type="match status" value="3"/>
</dbReference>
<dbReference type="InterPro" id="IPR051933">
    <property type="entry name" value="Resuscitation_pf_RpfB"/>
</dbReference>
<organism evidence="5 6">
    <name type="scientific">Brevibacillus laterosporus</name>
    <name type="common">Bacillus laterosporus</name>
    <dbReference type="NCBI Taxonomy" id="1465"/>
    <lineage>
        <taxon>Bacteria</taxon>
        <taxon>Bacillati</taxon>
        <taxon>Bacillota</taxon>
        <taxon>Bacilli</taxon>
        <taxon>Bacillales</taxon>
        <taxon>Paenibacillaceae</taxon>
        <taxon>Brevibacillus</taxon>
    </lineage>
</organism>
<dbReference type="Gene3D" id="2.40.40.10">
    <property type="entry name" value="RlpA-like domain"/>
    <property type="match status" value="1"/>
</dbReference>
<sequence length="379" mass="42601">MLRKMLIACMACLFGLQTGVIQAEEKNESRQETTSTTEEETTKDRSEASEAKNDSTENRSEDSEQNKEKNIEEQKQNDVEKNQNSPIKDIAGHAAEKEIISLFDNKIISSTDGLFRPDEEITMAEFIVLLLKSKQIEPFTDGKSSFSDVPLQNWVAPYAETAFRLGIIQGTVENGKRTLNPNGLVERQELIAILNRASGKSGEVNNVKWSTTYHTLKNYPDSQDVPTWSQREYAYALQNEETQKALNGKLEPEKKVTRAETASQVYYSLFLPDKQEASSKNTTPVEFPYKRVLQVKTTAYDFTNGPTKGYLGWDLREGIVAVDPSVIPLGTHLYIEGYGYAVAADIGSKVKKNHIDLFMISPKQARDHGIKQAKVYILN</sequence>
<feature type="region of interest" description="Disordered" evidence="2">
    <location>
        <begin position="24"/>
        <end position="86"/>
    </location>
</feature>
<comment type="caution">
    <text evidence="5">The sequence shown here is derived from an EMBL/GenBank/DDBJ whole genome shotgun (WGS) entry which is preliminary data.</text>
</comment>
<dbReference type="GO" id="GO:0009254">
    <property type="term" value="P:peptidoglycan turnover"/>
    <property type="evidence" value="ECO:0007669"/>
    <property type="project" value="InterPro"/>
</dbReference>
<keyword evidence="1 3" id="KW-0732">Signal</keyword>
<evidence type="ECO:0000313" key="5">
    <source>
        <dbReference type="EMBL" id="MCZ0806981.1"/>
    </source>
</evidence>
<reference evidence="5" key="1">
    <citation type="submission" date="2022-09" db="EMBL/GenBank/DDBJ databases">
        <title>Genome analysis and characterization of larvicidal activity of Brevibacillus strains.</title>
        <authorList>
            <person name="Patrusheva E.V."/>
            <person name="Izotova A.O."/>
            <person name="Toshchakov S.V."/>
            <person name="Sineoky S.P."/>
        </authorList>
    </citation>
    <scope>NUCLEOTIDE SEQUENCE</scope>
    <source>
        <strain evidence="5">VKPM_B-13247</strain>
    </source>
</reference>
<dbReference type="InterPro" id="IPR001119">
    <property type="entry name" value="SLH_dom"/>
</dbReference>
<evidence type="ECO:0000256" key="2">
    <source>
        <dbReference type="SAM" id="MobiDB-lite"/>
    </source>
</evidence>
<dbReference type="CDD" id="cd14667">
    <property type="entry name" value="3D_containing_proteins"/>
    <property type="match status" value="1"/>
</dbReference>
<dbReference type="PANTHER" id="PTHR39160:SF4">
    <property type="entry name" value="RESUSCITATION-PROMOTING FACTOR RPFB"/>
    <property type="match status" value="1"/>
</dbReference>
<dbReference type="AlphaFoldDB" id="A0AAP3DFM5"/>
<feature type="domain" description="SLH" evidence="4">
    <location>
        <begin position="82"/>
        <end position="141"/>
    </location>
</feature>
<protein>
    <submittedName>
        <fullName evidence="5">3D domain-containing protein</fullName>
    </submittedName>
</protein>
<dbReference type="EMBL" id="JAPTNE010000010">
    <property type="protein sequence ID" value="MCZ0806981.1"/>
    <property type="molecule type" value="Genomic_DNA"/>
</dbReference>
<dbReference type="InterPro" id="IPR059180">
    <property type="entry name" value="3D_YorM"/>
</dbReference>